<evidence type="ECO:0000313" key="5">
    <source>
        <dbReference type="Proteomes" id="UP000321408"/>
    </source>
</evidence>
<accession>A0A5B9D883</accession>
<reference evidence="4 5" key="1">
    <citation type="journal article" date="2020" name="Nature">
        <title>Isolation of an archaeon at the prokaryote-eukaryote interface.</title>
        <authorList>
            <person name="Imachi H."/>
            <person name="Nobu M.K."/>
            <person name="Nakahara N."/>
            <person name="Morono Y."/>
            <person name="Ogawara M."/>
            <person name="Takaki Y."/>
            <person name="Takano Y."/>
            <person name="Uematsu K."/>
            <person name="Ikuta T."/>
            <person name="Ito M."/>
            <person name="Matsui Y."/>
            <person name="Miyazaki M."/>
            <person name="Murata K."/>
            <person name="Saito Y."/>
            <person name="Sakai S."/>
            <person name="Song C."/>
            <person name="Tasumi E."/>
            <person name="Yamanaka Y."/>
            <person name="Yamaguchi T."/>
            <person name="Kamagata Y."/>
            <person name="Tamaki H."/>
            <person name="Takai K."/>
        </authorList>
    </citation>
    <scope>NUCLEOTIDE SEQUENCE [LARGE SCALE GENOMIC DNA]</scope>
    <source>
        <strain evidence="4 5">MK-D1</strain>
    </source>
</reference>
<dbReference type="KEGG" id="psyt:DSAG12_00783"/>
<name>A0A5B9D883_9ARCH</name>
<protein>
    <submittedName>
        <fullName evidence="4">ADP-ribosylation factor-like protein</fullName>
    </submittedName>
</protein>
<dbReference type="RefSeq" id="WP_147661893.1">
    <property type="nucleotide sequence ID" value="NZ_CP042905.2"/>
</dbReference>
<dbReference type="Proteomes" id="UP000321408">
    <property type="component" value="Chromosome"/>
</dbReference>
<dbReference type="SMART" id="SM00177">
    <property type="entry name" value="ARF"/>
    <property type="match status" value="1"/>
</dbReference>
<dbReference type="PROSITE" id="PS51419">
    <property type="entry name" value="RAB"/>
    <property type="match status" value="1"/>
</dbReference>
<dbReference type="InterPro" id="IPR027417">
    <property type="entry name" value="P-loop_NTPase"/>
</dbReference>
<dbReference type="GO" id="GO:0005525">
    <property type="term" value="F:GTP binding"/>
    <property type="evidence" value="ECO:0007669"/>
    <property type="project" value="UniProtKB-KW"/>
</dbReference>
<proteinExistence type="predicted"/>
<sequence length="231" mass="25924">MVRINKSGEVFVKLLYWGCAGSGKTTAVDTLYRLTKDGTFGKDVTPTGNLTKIAMASGSTLYFDRGIFQSKKQQKIFYHVYTVAGQARFSPLRKKIFLGTDGVIFVFDAQRNRIEDNINSLKELKNVAANKLITDLPILVMVNKQDLPNPLNKSEVEEILRQEGVFLPTDHKLYIWNPIVYETIALYSNAQNVYKVFAELARRTAVYQAMGDGKAPDTSKPIKLPPDVPDL</sequence>
<organism evidence="4 5">
    <name type="scientific">Promethearchaeum syntrophicum</name>
    <dbReference type="NCBI Taxonomy" id="2594042"/>
    <lineage>
        <taxon>Archaea</taxon>
        <taxon>Promethearchaeati</taxon>
        <taxon>Promethearchaeota</taxon>
        <taxon>Promethearchaeia</taxon>
        <taxon>Promethearchaeales</taxon>
        <taxon>Promethearchaeaceae</taxon>
        <taxon>Promethearchaeum</taxon>
    </lineage>
</organism>
<keyword evidence="1" id="KW-0547">Nucleotide-binding</keyword>
<dbReference type="Pfam" id="PF00025">
    <property type="entry name" value="Arf"/>
    <property type="match status" value="1"/>
</dbReference>
<evidence type="ECO:0000256" key="2">
    <source>
        <dbReference type="ARBA" id="ARBA00023134"/>
    </source>
</evidence>
<evidence type="ECO:0000256" key="3">
    <source>
        <dbReference type="SAM" id="MobiDB-lite"/>
    </source>
</evidence>
<dbReference type="Gene3D" id="3.40.50.300">
    <property type="entry name" value="P-loop containing nucleotide triphosphate hydrolases"/>
    <property type="match status" value="1"/>
</dbReference>
<evidence type="ECO:0000313" key="4">
    <source>
        <dbReference type="EMBL" id="QEE14960.1"/>
    </source>
</evidence>
<dbReference type="PANTHER" id="PTHR42708:SF1">
    <property type="entry name" value="GLIDING MOTILITY PROTEIN MGLA"/>
    <property type="match status" value="1"/>
</dbReference>
<dbReference type="AlphaFoldDB" id="A0A5B9D883"/>
<dbReference type="GeneID" id="41328784"/>
<feature type="region of interest" description="Disordered" evidence="3">
    <location>
        <begin position="211"/>
        <end position="231"/>
    </location>
</feature>
<evidence type="ECO:0000256" key="1">
    <source>
        <dbReference type="ARBA" id="ARBA00022741"/>
    </source>
</evidence>
<dbReference type="InterPro" id="IPR006689">
    <property type="entry name" value="Small_GTPase_ARF/SAR"/>
</dbReference>
<reference evidence="4 5" key="2">
    <citation type="journal article" date="2024" name="Int. J. Syst. Evol. Microbiol.">
        <title>Promethearchaeum syntrophicum gen. nov., sp. nov., an anaerobic, obligately syntrophic archaeon, the first isolate of the lineage 'Asgard' archaea, and proposal of the new archaeal phylum Promethearchaeota phyl. nov. and kingdom Promethearchaeati regn. nov.</title>
        <authorList>
            <person name="Imachi H."/>
            <person name="Nobu M.K."/>
            <person name="Kato S."/>
            <person name="Takaki Y."/>
            <person name="Miyazaki M."/>
            <person name="Miyata M."/>
            <person name="Ogawara M."/>
            <person name="Saito Y."/>
            <person name="Sakai S."/>
            <person name="Tahara Y.O."/>
            <person name="Takano Y."/>
            <person name="Tasumi E."/>
            <person name="Uematsu K."/>
            <person name="Yoshimura T."/>
            <person name="Itoh T."/>
            <person name="Ohkuma M."/>
            <person name="Takai K."/>
        </authorList>
    </citation>
    <scope>NUCLEOTIDE SEQUENCE [LARGE SCALE GENOMIC DNA]</scope>
    <source>
        <strain evidence="4 5">MK-D1</strain>
    </source>
</reference>
<dbReference type="GO" id="GO:0003924">
    <property type="term" value="F:GTPase activity"/>
    <property type="evidence" value="ECO:0007669"/>
    <property type="project" value="InterPro"/>
</dbReference>
<dbReference type="InterPro" id="IPR052705">
    <property type="entry name" value="Gliding_Motility_GTPase"/>
</dbReference>
<dbReference type="EMBL" id="CP042905">
    <property type="protein sequence ID" value="QEE14960.1"/>
    <property type="molecule type" value="Genomic_DNA"/>
</dbReference>
<gene>
    <name evidence="4" type="ORF">DSAG12_00783</name>
</gene>
<dbReference type="SUPFAM" id="SSF52540">
    <property type="entry name" value="P-loop containing nucleoside triphosphate hydrolases"/>
    <property type="match status" value="1"/>
</dbReference>
<dbReference type="PANTHER" id="PTHR42708">
    <property type="entry name" value="ATP/GTP-BINDING PROTEIN-RELATED"/>
    <property type="match status" value="1"/>
</dbReference>
<keyword evidence="5" id="KW-1185">Reference proteome</keyword>
<keyword evidence="2" id="KW-0342">GTP-binding</keyword>